<gene>
    <name evidence="2" type="ORF">SAMN02910429_01042</name>
</gene>
<evidence type="ECO:0000256" key="1">
    <source>
        <dbReference type="SAM" id="Phobius"/>
    </source>
</evidence>
<keyword evidence="1" id="KW-1133">Transmembrane helix</keyword>
<sequence>MKEIFEQYGGVLITVVAILSVIAVIIFVVGQGNNSVIGQAFIRIINSFVDNANHNAGINCKLM</sequence>
<accession>A0A1H9S0X3</accession>
<proteinExistence type="predicted"/>
<keyword evidence="3" id="KW-1185">Reference proteome</keyword>
<feature type="transmembrane region" description="Helical" evidence="1">
    <location>
        <begin position="12"/>
        <end position="30"/>
    </location>
</feature>
<protein>
    <submittedName>
        <fullName evidence="2">Uncharacterized protein</fullName>
    </submittedName>
</protein>
<dbReference type="OrthoDB" id="2065779at2"/>
<name>A0A1H9S0X3_9FIRM</name>
<evidence type="ECO:0000313" key="2">
    <source>
        <dbReference type="EMBL" id="SER77759.1"/>
    </source>
</evidence>
<dbReference type="RefSeq" id="WP_022749045.1">
    <property type="nucleotide sequence ID" value="NZ_FOGW01000010.1"/>
</dbReference>
<keyword evidence="1" id="KW-0472">Membrane</keyword>
<reference evidence="3" key="1">
    <citation type="submission" date="2016-10" db="EMBL/GenBank/DDBJ databases">
        <authorList>
            <person name="Varghese N."/>
            <person name="Submissions S."/>
        </authorList>
    </citation>
    <scope>NUCLEOTIDE SEQUENCE [LARGE SCALE GENOMIC DNA]</scope>
    <source>
        <strain evidence="3">S1b</strain>
    </source>
</reference>
<evidence type="ECO:0000313" key="3">
    <source>
        <dbReference type="Proteomes" id="UP000182471"/>
    </source>
</evidence>
<organism evidence="2 3">
    <name type="scientific">Lachnobacterium bovis</name>
    <dbReference type="NCBI Taxonomy" id="140626"/>
    <lineage>
        <taxon>Bacteria</taxon>
        <taxon>Bacillati</taxon>
        <taxon>Bacillota</taxon>
        <taxon>Clostridia</taxon>
        <taxon>Lachnospirales</taxon>
        <taxon>Lachnospiraceae</taxon>
        <taxon>Lachnobacterium</taxon>
    </lineage>
</organism>
<dbReference type="EMBL" id="FOGW01000010">
    <property type="protein sequence ID" value="SER77759.1"/>
    <property type="molecule type" value="Genomic_DNA"/>
</dbReference>
<dbReference type="Proteomes" id="UP000182471">
    <property type="component" value="Unassembled WGS sequence"/>
</dbReference>
<keyword evidence="1" id="KW-0812">Transmembrane</keyword>
<dbReference type="AlphaFoldDB" id="A0A1H9S0X3"/>